<evidence type="ECO:0000313" key="18">
    <source>
        <dbReference type="Proteomes" id="UP000092713"/>
    </source>
</evidence>
<evidence type="ECO:0000256" key="2">
    <source>
        <dbReference type="ARBA" id="ARBA00022448"/>
    </source>
</evidence>
<dbReference type="EMBL" id="LOCQ01000058">
    <property type="protein sequence ID" value="OBV38399.1"/>
    <property type="molecule type" value="Genomic_DNA"/>
</dbReference>
<dbReference type="Pfam" id="PF00664">
    <property type="entry name" value="ABC_membrane"/>
    <property type="match status" value="1"/>
</dbReference>
<dbReference type="Proteomes" id="UP000092713">
    <property type="component" value="Unassembled WGS sequence"/>
</dbReference>
<dbReference type="OrthoDB" id="8554730at2"/>
<keyword evidence="18" id="KW-1185">Reference proteome</keyword>
<dbReference type="SUPFAM" id="SSF90123">
    <property type="entry name" value="ABC transporter transmembrane region"/>
    <property type="match status" value="1"/>
</dbReference>
<dbReference type="InterPro" id="IPR033838">
    <property type="entry name" value="CvaB_peptidase"/>
</dbReference>
<evidence type="ECO:0000256" key="3">
    <source>
        <dbReference type="ARBA" id="ARBA00022475"/>
    </source>
</evidence>
<dbReference type="PANTHER" id="PTHR24221:SF606">
    <property type="entry name" value="COLICIN V SECRETION-PROCESSING ATP-BINDING PROTEIN"/>
    <property type="match status" value="1"/>
</dbReference>
<feature type="transmembrane region" description="Helical" evidence="13">
    <location>
        <begin position="206"/>
        <end position="227"/>
    </location>
</feature>
<dbReference type="PROSITE" id="PS00211">
    <property type="entry name" value="ABC_TRANSPORTER_1"/>
    <property type="match status" value="1"/>
</dbReference>
<dbReference type="RefSeq" id="WP_065309289.1">
    <property type="nucleotide sequence ID" value="NZ_LOCQ01000058.1"/>
</dbReference>
<evidence type="ECO:0000256" key="5">
    <source>
        <dbReference type="ARBA" id="ARBA00022735"/>
    </source>
</evidence>
<accession>A0A1A7C071</accession>
<comment type="similarity">
    <text evidence="11">Belongs to the ABC transporter superfamily. Cyclolysin exporter (TC 3.A.1.109.2) family.</text>
</comment>
<keyword evidence="3" id="KW-1003">Cell membrane</keyword>
<keyword evidence="5" id="KW-0354">Hemolysis</keyword>
<dbReference type="Gene3D" id="1.20.1560.10">
    <property type="entry name" value="ABC transporter type 1, transmembrane domain"/>
    <property type="match status" value="1"/>
</dbReference>
<feature type="domain" description="ABC transporter" evidence="14">
    <location>
        <begin position="487"/>
        <end position="721"/>
    </location>
</feature>
<dbReference type="InterPro" id="IPR039421">
    <property type="entry name" value="Type_1_exporter"/>
</dbReference>
<dbReference type="PROSITE" id="PS50893">
    <property type="entry name" value="ABC_TRANSPORTER_2"/>
    <property type="match status" value="1"/>
</dbReference>
<dbReference type="InterPro" id="IPR005074">
    <property type="entry name" value="Peptidase_C39"/>
</dbReference>
<evidence type="ECO:0000256" key="6">
    <source>
        <dbReference type="ARBA" id="ARBA00022741"/>
    </source>
</evidence>
<proteinExistence type="inferred from homology"/>
<keyword evidence="7 17" id="KW-0067">ATP-binding</keyword>
<dbReference type="InterPro" id="IPR003593">
    <property type="entry name" value="AAA+_ATPase"/>
</dbReference>
<sequence>MSILDGISFGFRRQLPAILQIEAAECGLACVAMIAAYHGNQVDPRALRQRFSVSLKGISLTSLVQIAKEVGLASRPVKLDLEDLQQLRLPCILHWNLNHFVVLKRVDRNAVVIHDPARGVRKLSFADVSRAFSGVALELWPDAGFEQQQQKPTIRLRALMGNVSGLYAAFAQIIVLALVLEVFAIVSPLFMQWLIDDVVVSNNGDLLTTLVIGFALLMLLQQAVGAVRTWCVIYMGTSLNIQWRANVFSHLVNLPVEYFEKRHIGDIVSRFGSVDQIQRTLTTSFIEAVLDGLMTLITLLMMFRYSTTLGMVAVTVMCLYALSRWMWYSPLRNATSEQIIFAAKQQSHFLETVRGIKTIKLFGRQDIRRASWLSLVVDQTNADLRTQKLQMLYRQLNGLLFGAENLITMWLGTRYVLDGAFSVGALMAFNSYKGQFDSRVGSLIDKYFEVKMLQLHGERLTDIVWTEPELTKDSLLGEPEEGAPPLVEVLGLTYRYAEHEPMVLKGINLRIEPGESVAITGPSGCGKTTLLNLLLGVLAPTEGEVLVDGVSITNTGVAALRNMVGTVLQDDVLFAGSIADNICFFDPRPDQKWIHRCAEMASISQEIAAMPMGYNTLVGDMGTVLSGGQKQRVLLARALYKRPRILLLDEATSHLDVGREQMVNQLVESLNITRIIIAHRQETIATAKRVITIGDGRIVRDTGTPSMAMVGGGANHSQEQIQIAAS</sequence>
<keyword evidence="6" id="KW-0547">Nucleotide-binding</keyword>
<dbReference type="SUPFAM" id="SSF52540">
    <property type="entry name" value="P-loop containing nucleoside triphosphate hydrolases"/>
    <property type="match status" value="1"/>
</dbReference>
<organism evidence="17 18">
    <name type="scientific">Janthinobacterium psychrotolerans</name>
    <dbReference type="NCBI Taxonomy" id="1747903"/>
    <lineage>
        <taxon>Bacteria</taxon>
        <taxon>Pseudomonadati</taxon>
        <taxon>Pseudomonadota</taxon>
        <taxon>Betaproteobacteria</taxon>
        <taxon>Burkholderiales</taxon>
        <taxon>Oxalobacteraceae</taxon>
        <taxon>Janthinobacterium</taxon>
    </lineage>
</organism>
<evidence type="ECO:0000256" key="9">
    <source>
        <dbReference type="ARBA" id="ARBA00023136"/>
    </source>
</evidence>
<keyword evidence="9 13" id="KW-0472">Membrane</keyword>
<keyword evidence="5" id="KW-0204">Cytolysis</keyword>
<dbReference type="Pfam" id="PF00005">
    <property type="entry name" value="ABC_tran"/>
    <property type="match status" value="1"/>
</dbReference>
<comment type="caution">
    <text evidence="17">The sequence shown here is derived from an EMBL/GenBank/DDBJ whole genome shotgun (WGS) entry which is preliminary data.</text>
</comment>
<feature type="transmembrane region" description="Helical" evidence="13">
    <location>
        <begin position="309"/>
        <end position="327"/>
    </location>
</feature>
<dbReference type="InterPro" id="IPR027417">
    <property type="entry name" value="P-loop_NTPase"/>
</dbReference>
<dbReference type="GO" id="GO:0006508">
    <property type="term" value="P:proteolysis"/>
    <property type="evidence" value="ECO:0007669"/>
    <property type="project" value="InterPro"/>
</dbReference>
<evidence type="ECO:0000256" key="13">
    <source>
        <dbReference type="SAM" id="Phobius"/>
    </source>
</evidence>
<dbReference type="InterPro" id="IPR036640">
    <property type="entry name" value="ABC1_TM_sf"/>
</dbReference>
<dbReference type="STRING" id="1747903.ASR47_1005357"/>
<evidence type="ECO:0000256" key="12">
    <source>
        <dbReference type="ARBA" id="ARBA00072252"/>
    </source>
</evidence>
<dbReference type="GO" id="GO:0140359">
    <property type="term" value="F:ABC-type transporter activity"/>
    <property type="evidence" value="ECO:0007669"/>
    <property type="project" value="InterPro"/>
</dbReference>
<evidence type="ECO:0000256" key="7">
    <source>
        <dbReference type="ARBA" id="ARBA00022840"/>
    </source>
</evidence>
<dbReference type="SMART" id="SM00382">
    <property type="entry name" value="AAA"/>
    <property type="match status" value="1"/>
</dbReference>
<dbReference type="GO" id="GO:0031640">
    <property type="term" value="P:killing of cells of another organism"/>
    <property type="evidence" value="ECO:0007669"/>
    <property type="project" value="UniProtKB-KW"/>
</dbReference>
<protein>
    <recommendedName>
        <fullName evidence="12">Cyclolysin secretion/processing ATP-binding protein CyaB</fullName>
    </recommendedName>
</protein>
<evidence type="ECO:0000256" key="4">
    <source>
        <dbReference type="ARBA" id="ARBA00022692"/>
    </source>
</evidence>
<dbReference type="GO" id="GO:0016887">
    <property type="term" value="F:ATP hydrolysis activity"/>
    <property type="evidence" value="ECO:0007669"/>
    <property type="project" value="InterPro"/>
</dbReference>
<keyword evidence="8 13" id="KW-1133">Transmembrane helix</keyword>
<evidence type="ECO:0000256" key="11">
    <source>
        <dbReference type="ARBA" id="ARBA00061173"/>
    </source>
</evidence>
<evidence type="ECO:0000259" key="16">
    <source>
        <dbReference type="PROSITE" id="PS50990"/>
    </source>
</evidence>
<evidence type="ECO:0000256" key="10">
    <source>
        <dbReference type="ARBA" id="ARBA00055355"/>
    </source>
</evidence>
<dbReference type="AlphaFoldDB" id="A0A1A7C071"/>
<dbReference type="InterPro" id="IPR011527">
    <property type="entry name" value="ABC1_TM_dom"/>
</dbReference>
<dbReference type="Gene3D" id="3.40.50.300">
    <property type="entry name" value="P-loop containing nucleotide triphosphate hydrolases"/>
    <property type="match status" value="1"/>
</dbReference>
<keyword evidence="4 13" id="KW-0812">Transmembrane</keyword>
<comment type="subcellular location">
    <subcellularLocation>
        <location evidence="1">Cell membrane</location>
        <topology evidence="1">Multi-pass membrane protein</topology>
    </subcellularLocation>
</comment>
<evidence type="ECO:0000313" key="17">
    <source>
        <dbReference type="EMBL" id="OBV38399.1"/>
    </source>
</evidence>
<keyword evidence="2" id="KW-0813">Transport</keyword>
<feature type="domain" description="ABC transmembrane type-1" evidence="15">
    <location>
        <begin position="173"/>
        <end position="452"/>
    </location>
</feature>
<evidence type="ECO:0000259" key="15">
    <source>
        <dbReference type="PROSITE" id="PS50929"/>
    </source>
</evidence>
<dbReference type="GO" id="GO:0034040">
    <property type="term" value="F:ATPase-coupled lipid transmembrane transporter activity"/>
    <property type="evidence" value="ECO:0007669"/>
    <property type="project" value="TreeGrafter"/>
</dbReference>
<dbReference type="GO" id="GO:0005886">
    <property type="term" value="C:plasma membrane"/>
    <property type="evidence" value="ECO:0007669"/>
    <property type="project" value="UniProtKB-SubCell"/>
</dbReference>
<dbReference type="CDD" id="cd18567">
    <property type="entry name" value="ABC_6TM_CvaB_RaxB_like"/>
    <property type="match status" value="1"/>
</dbReference>
<feature type="transmembrane region" description="Helical" evidence="13">
    <location>
        <begin position="165"/>
        <end position="186"/>
    </location>
</feature>
<evidence type="ECO:0000256" key="8">
    <source>
        <dbReference type="ARBA" id="ARBA00022989"/>
    </source>
</evidence>
<name>A0A1A7C071_9BURK</name>
<dbReference type="InterPro" id="IPR003439">
    <property type="entry name" value="ABC_transporter-like_ATP-bd"/>
</dbReference>
<gene>
    <name evidence="17" type="ORF">ASR47_1005357</name>
</gene>
<dbReference type="Pfam" id="PF03412">
    <property type="entry name" value="Peptidase_C39"/>
    <property type="match status" value="1"/>
</dbReference>
<comment type="function">
    <text evidence="10">Involved in the export of calmodulin-sensitive adenylate cyclase-hemolysin (cyclolysin).</text>
</comment>
<reference evidence="17 18" key="1">
    <citation type="submission" date="2016-04" db="EMBL/GenBank/DDBJ databases">
        <title>Draft genome sequence of Janthinobacterium psychrotolerans sp. nov., isolated from freshwater sediments in Denmark.</title>
        <authorList>
            <person name="Gong X."/>
            <person name="Skrivergaard S."/>
            <person name="Korsgaard B.S."/>
            <person name="Schreiber L."/>
            <person name="Marshall I.P."/>
            <person name="Finster K."/>
            <person name="Schramm A."/>
        </authorList>
    </citation>
    <scope>NUCLEOTIDE SEQUENCE [LARGE SCALE GENOMIC DNA]</scope>
    <source>
        <strain evidence="17 18">S3-2</strain>
    </source>
</reference>
<dbReference type="FunFam" id="3.40.50.300:FF:000299">
    <property type="entry name" value="ABC transporter ATP-binding protein/permease"/>
    <property type="match status" value="1"/>
</dbReference>
<dbReference type="InterPro" id="IPR017871">
    <property type="entry name" value="ABC_transporter-like_CS"/>
</dbReference>
<dbReference type="PROSITE" id="PS50929">
    <property type="entry name" value="ABC_TM1F"/>
    <property type="match status" value="1"/>
</dbReference>
<dbReference type="CDD" id="cd02419">
    <property type="entry name" value="Peptidase_C39C"/>
    <property type="match status" value="1"/>
</dbReference>
<dbReference type="Gene3D" id="3.90.70.10">
    <property type="entry name" value="Cysteine proteinases"/>
    <property type="match status" value="1"/>
</dbReference>
<evidence type="ECO:0000256" key="1">
    <source>
        <dbReference type="ARBA" id="ARBA00004651"/>
    </source>
</evidence>
<evidence type="ECO:0000259" key="14">
    <source>
        <dbReference type="PROSITE" id="PS50893"/>
    </source>
</evidence>
<dbReference type="PROSITE" id="PS50990">
    <property type="entry name" value="PEPTIDASE_C39"/>
    <property type="match status" value="1"/>
</dbReference>
<feature type="domain" description="Peptidase C39" evidence="16">
    <location>
        <begin position="20"/>
        <end position="139"/>
    </location>
</feature>
<dbReference type="PANTHER" id="PTHR24221">
    <property type="entry name" value="ATP-BINDING CASSETTE SUB-FAMILY B"/>
    <property type="match status" value="1"/>
</dbReference>
<dbReference type="GO" id="GO:0005524">
    <property type="term" value="F:ATP binding"/>
    <property type="evidence" value="ECO:0007669"/>
    <property type="project" value="UniProtKB-KW"/>
</dbReference>
<dbReference type="GO" id="GO:0008234">
    <property type="term" value="F:cysteine-type peptidase activity"/>
    <property type="evidence" value="ECO:0007669"/>
    <property type="project" value="InterPro"/>
</dbReference>
<dbReference type="PATRIC" id="fig|1747903.4.peg.1947"/>